<feature type="transmembrane region" description="Helical" evidence="1">
    <location>
        <begin position="35"/>
        <end position="56"/>
    </location>
</feature>
<reference evidence="2 4" key="1">
    <citation type="submission" date="2017-12" db="EMBL/GenBank/DDBJ databases">
        <title>Genomic Encyclopedia of Type Strains, Phase III (KMG-III): the genomes of soil and plant-associated and newly described type strains.</title>
        <authorList>
            <person name="Whitman W."/>
        </authorList>
    </citation>
    <scope>NUCLEOTIDE SEQUENCE [LARGE SCALE GENOMIC DNA]</scope>
    <source>
        <strain evidence="2 4">IP-10</strain>
    </source>
</reference>
<name>A0A497VA32_9FLAO</name>
<keyword evidence="4" id="KW-1185">Reference proteome</keyword>
<evidence type="ECO:0000256" key="1">
    <source>
        <dbReference type="SAM" id="Phobius"/>
    </source>
</evidence>
<evidence type="ECO:0000313" key="3">
    <source>
        <dbReference type="EMBL" id="RLJ35069.1"/>
    </source>
</evidence>
<organism evidence="3 5">
    <name type="scientific">Flavobacterium lindanitolerans</name>
    <dbReference type="NCBI Taxonomy" id="428988"/>
    <lineage>
        <taxon>Bacteria</taxon>
        <taxon>Pseudomonadati</taxon>
        <taxon>Bacteroidota</taxon>
        <taxon>Flavobacteriia</taxon>
        <taxon>Flavobacteriales</taxon>
        <taxon>Flavobacteriaceae</taxon>
        <taxon>Flavobacterium</taxon>
    </lineage>
</organism>
<evidence type="ECO:0000313" key="4">
    <source>
        <dbReference type="Proteomes" id="UP000233767"/>
    </source>
</evidence>
<reference evidence="3 5" key="2">
    <citation type="submission" date="2018-10" db="EMBL/GenBank/DDBJ databases">
        <title>Genomic Encyclopedia of Archaeal and Bacterial Type Strains, Phase II (KMG-II): from individual species to whole genera.</title>
        <authorList>
            <person name="Goeker M."/>
        </authorList>
    </citation>
    <scope>NUCLEOTIDE SEQUENCE [LARGE SCALE GENOMIC DNA]</scope>
    <source>
        <strain evidence="3 5">DSM 21886</strain>
    </source>
</reference>
<evidence type="ECO:0000313" key="2">
    <source>
        <dbReference type="EMBL" id="PKW29431.1"/>
    </source>
</evidence>
<proteinExistence type="predicted"/>
<dbReference type="EMBL" id="RCCB01000010">
    <property type="protein sequence ID" value="RLJ35069.1"/>
    <property type="molecule type" value="Genomic_DNA"/>
</dbReference>
<dbReference type="Proteomes" id="UP000275027">
    <property type="component" value="Unassembled WGS sequence"/>
</dbReference>
<keyword evidence="1" id="KW-0812">Transmembrane</keyword>
<dbReference type="Proteomes" id="UP000233767">
    <property type="component" value="Unassembled WGS sequence"/>
</dbReference>
<accession>A0A497VA32</accession>
<keyword evidence="1" id="KW-0472">Membrane</keyword>
<comment type="caution">
    <text evidence="3">The sequence shown here is derived from an EMBL/GenBank/DDBJ whole genome shotgun (WGS) entry which is preliminary data.</text>
</comment>
<gene>
    <name evidence="2" type="ORF">B0G92_1067</name>
    <name evidence="3" type="ORF">CLV50_0438</name>
</gene>
<evidence type="ECO:0000313" key="5">
    <source>
        <dbReference type="Proteomes" id="UP000275027"/>
    </source>
</evidence>
<protein>
    <submittedName>
        <fullName evidence="3">Uncharacterized protein</fullName>
    </submittedName>
</protein>
<keyword evidence="1" id="KW-1133">Transmembrane helix</keyword>
<dbReference type="EMBL" id="PJND01000007">
    <property type="protein sequence ID" value="PKW29431.1"/>
    <property type="molecule type" value="Genomic_DNA"/>
</dbReference>
<sequence length="62" mass="6952">MFKIKIDKKVISQIISVGLLYTGLLIPFFDPDDSLLYLQYSILGVSIALTIVTVPLRKSPKK</sequence>
<dbReference type="AlphaFoldDB" id="A0A497VA32"/>
<feature type="transmembrane region" description="Helical" evidence="1">
    <location>
        <begin position="12"/>
        <end position="29"/>
    </location>
</feature>